<feature type="transmembrane region" description="Helical" evidence="1">
    <location>
        <begin position="34"/>
        <end position="54"/>
    </location>
</feature>
<sequence>MLHTITSSLLSFGATGILVALFAALMVKRFVKGIITNIIMGGALYIFLDMFHIAHMSWSVTNGIVVALLGVPGTILLALF</sequence>
<keyword evidence="1" id="KW-0812">Transmembrane</keyword>
<evidence type="ECO:0000256" key="1">
    <source>
        <dbReference type="SAM" id="Phobius"/>
    </source>
</evidence>
<dbReference type="RefSeq" id="WP_091365012.1">
    <property type="nucleotide sequence ID" value="NZ_FMXA01000017.1"/>
</dbReference>
<dbReference type="EMBL" id="FMXA01000017">
    <property type="protein sequence ID" value="SDA55752.1"/>
    <property type="molecule type" value="Genomic_DNA"/>
</dbReference>
<dbReference type="GeneID" id="87756298"/>
<gene>
    <name evidence="2" type="ORF">SAMN02910343_01291</name>
</gene>
<dbReference type="OrthoDB" id="2692225at2"/>
<dbReference type="Proteomes" id="UP000199689">
    <property type="component" value="Unassembled WGS sequence"/>
</dbReference>
<dbReference type="AlphaFoldDB" id="A0A1G5WCN5"/>
<organism evidence="2 3">
    <name type="scientific">Allisonella histaminiformans</name>
    <dbReference type="NCBI Taxonomy" id="209880"/>
    <lineage>
        <taxon>Bacteria</taxon>
        <taxon>Bacillati</taxon>
        <taxon>Bacillota</taxon>
        <taxon>Negativicutes</taxon>
        <taxon>Veillonellales</taxon>
        <taxon>Veillonellaceae</taxon>
        <taxon>Allisonella</taxon>
    </lineage>
</organism>
<accession>A0A1G5WCN5</accession>
<name>A0A1G5WCN5_9FIRM</name>
<keyword evidence="3" id="KW-1185">Reference proteome</keyword>
<feature type="transmembrane region" description="Helical" evidence="1">
    <location>
        <begin position="6"/>
        <end position="27"/>
    </location>
</feature>
<dbReference type="STRING" id="209880.SAMN02910343_01291"/>
<evidence type="ECO:0000313" key="3">
    <source>
        <dbReference type="Proteomes" id="UP000199689"/>
    </source>
</evidence>
<proteinExistence type="predicted"/>
<protein>
    <recommendedName>
        <fullName evidence="4">Inhibitor of the pro-sigma K processing machinery</fullName>
    </recommendedName>
</protein>
<evidence type="ECO:0000313" key="2">
    <source>
        <dbReference type="EMBL" id="SDA55752.1"/>
    </source>
</evidence>
<keyword evidence="1" id="KW-0472">Membrane</keyword>
<feature type="transmembrane region" description="Helical" evidence="1">
    <location>
        <begin position="60"/>
        <end position="79"/>
    </location>
</feature>
<keyword evidence="1" id="KW-1133">Transmembrane helix</keyword>
<reference evidence="2 3" key="1">
    <citation type="submission" date="2016-10" db="EMBL/GenBank/DDBJ databases">
        <authorList>
            <person name="de Groot N.N."/>
        </authorList>
    </citation>
    <scope>NUCLEOTIDE SEQUENCE [LARGE SCALE GENOMIC DNA]</scope>
    <source>
        <strain evidence="2 3">DSM 15230</strain>
    </source>
</reference>
<evidence type="ECO:0008006" key="4">
    <source>
        <dbReference type="Google" id="ProtNLM"/>
    </source>
</evidence>